<evidence type="ECO:0000313" key="7">
    <source>
        <dbReference type="RefSeq" id="XP_021845245.1"/>
    </source>
</evidence>
<keyword evidence="2 5" id="KW-0732">Signal</keyword>
<keyword evidence="4" id="KW-0325">Glycoprotein</keyword>
<dbReference type="CDD" id="cd01837">
    <property type="entry name" value="SGNH_plant_lipase_like"/>
    <property type="match status" value="1"/>
</dbReference>
<proteinExistence type="inferred from homology"/>
<sequence>MMMKRTMSCYLMLFQLFIQSLLFSSPILCVRATNNGVGSSLVGKKDLVRMAKKFEAIYQFGDSLSDTGNYVREATGENSSYNKLPYGQSYYPTGRASNGLLMVDYIAMFFHLPLLNPFLDNGSDFTHGANFAVIGATANGRYNSLARQLTWFRYHLISTYSYPTAIRKKLENSLVIMGEIGGNDFNGPFNQGKTIHEVAKLIPGVLKTIKNAVEEVITLGATSIVVPGNFPIGCVPLYLVNFVTNDSSKYDKLGCLKDYNNFSKFYNQRLKQVIRQLQREYPDVAIVYADYYSALSWVIANAPQLGIEQGDTTKVCCGTGDNPYNFGGKGCGSPGSWICEDPNKRISWDGVHMTQEGNKGVADQLLEQFVPALDKQIRRRRRRKPIR</sequence>
<dbReference type="GeneID" id="110785111"/>
<dbReference type="RefSeq" id="XP_021845245.1">
    <property type="nucleotide sequence ID" value="XM_021989553.2"/>
</dbReference>
<evidence type="ECO:0000256" key="4">
    <source>
        <dbReference type="ARBA" id="ARBA00023180"/>
    </source>
</evidence>
<dbReference type="SUPFAM" id="SSF52266">
    <property type="entry name" value="SGNH hydrolase"/>
    <property type="match status" value="1"/>
</dbReference>
<dbReference type="InterPro" id="IPR001087">
    <property type="entry name" value="GDSL"/>
</dbReference>
<evidence type="ECO:0000313" key="6">
    <source>
        <dbReference type="Proteomes" id="UP000813463"/>
    </source>
</evidence>
<reference evidence="7" key="2">
    <citation type="submission" date="2025-08" db="UniProtKB">
        <authorList>
            <consortium name="RefSeq"/>
        </authorList>
    </citation>
    <scope>IDENTIFICATION</scope>
    <source>
        <tissue evidence="7">Leaf</tissue>
    </source>
</reference>
<evidence type="ECO:0000256" key="3">
    <source>
        <dbReference type="ARBA" id="ARBA00022801"/>
    </source>
</evidence>
<dbReference type="Pfam" id="PF00657">
    <property type="entry name" value="Lipase_GDSL"/>
    <property type="match status" value="1"/>
</dbReference>
<dbReference type="OrthoDB" id="1600564at2759"/>
<dbReference type="Proteomes" id="UP000813463">
    <property type="component" value="Chromosome 5"/>
</dbReference>
<name>A0A9R0JS97_SPIOL</name>
<evidence type="ECO:0000256" key="1">
    <source>
        <dbReference type="ARBA" id="ARBA00008668"/>
    </source>
</evidence>
<organism evidence="6 7">
    <name type="scientific">Spinacia oleracea</name>
    <name type="common">Spinach</name>
    <dbReference type="NCBI Taxonomy" id="3562"/>
    <lineage>
        <taxon>Eukaryota</taxon>
        <taxon>Viridiplantae</taxon>
        <taxon>Streptophyta</taxon>
        <taxon>Embryophyta</taxon>
        <taxon>Tracheophyta</taxon>
        <taxon>Spermatophyta</taxon>
        <taxon>Magnoliopsida</taxon>
        <taxon>eudicotyledons</taxon>
        <taxon>Gunneridae</taxon>
        <taxon>Pentapetalae</taxon>
        <taxon>Caryophyllales</taxon>
        <taxon>Chenopodiaceae</taxon>
        <taxon>Chenopodioideae</taxon>
        <taxon>Anserineae</taxon>
        <taxon>Spinacia</taxon>
    </lineage>
</organism>
<comment type="similarity">
    <text evidence="1">Belongs to the 'GDSL' lipolytic enzyme family.</text>
</comment>
<evidence type="ECO:0000256" key="5">
    <source>
        <dbReference type="SAM" id="SignalP"/>
    </source>
</evidence>
<gene>
    <name evidence="7" type="primary">LOC110785111</name>
</gene>
<reference evidence="6" key="1">
    <citation type="journal article" date="2021" name="Nat. Commun.">
        <title>Genomic analyses provide insights into spinach domestication and the genetic basis of agronomic traits.</title>
        <authorList>
            <person name="Cai X."/>
            <person name="Sun X."/>
            <person name="Xu C."/>
            <person name="Sun H."/>
            <person name="Wang X."/>
            <person name="Ge C."/>
            <person name="Zhang Z."/>
            <person name="Wang Q."/>
            <person name="Fei Z."/>
            <person name="Jiao C."/>
            <person name="Wang Q."/>
        </authorList>
    </citation>
    <scope>NUCLEOTIDE SEQUENCE [LARGE SCALE GENOMIC DNA]</scope>
    <source>
        <strain evidence="6">cv. Varoflay</strain>
    </source>
</reference>
<feature type="signal peptide" evidence="5">
    <location>
        <begin position="1"/>
        <end position="32"/>
    </location>
</feature>
<dbReference type="KEGG" id="soe:110785111"/>
<dbReference type="PANTHER" id="PTHR22835:SF517">
    <property type="entry name" value="GDSL-LIKE LIPASE_ACYLHYDROLASE FAMILY PROTEIN, EXPRESSED"/>
    <property type="match status" value="1"/>
</dbReference>
<dbReference type="InterPro" id="IPR036514">
    <property type="entry name" value="SGNH_hydro_sf"/>
</dbReference>
<feature type="chain" id="PRO_5040351841" evidence="5">
    <location>
        <begin position="33"/>
        <end position="387"/>
    </location>
</feature>
<dbReference type="PANTHER" id="PTHR22835">
    <property type="entry name" value="ZINC FINGER FYVE DOMAIN CONTAINING PROTEIN"/>
    <property type="match status" value="1"/>
</dbReference>
<dbReference type="InterPro" id="IPR035669">
    <property type="entry name" value="SGNH_plant_lipase-like"/>
</dbReference>
<dbReference type="GO" id="GO:0016788">
    <property type="term" value="F:hydrolase activity, acting on ester bonds"/>
    <property type="evidence" value="ECO:0007669"/>
    <property type="project" value="InterPro"/>
</dbReference>
<dbReference type="Gene3D" id="3.40.50.1110">
    <property type="entry name" value="SGNH hydrolase"/>
    <property type="match status" value="1"/>
</dbReference>
<keyword evidence="3" id="KW-0378">Hydrolase</keyword>
<dbReference type="AlphaFoldDB" id="A0A9R0JS97"/>
<protein>
    <submittedName>
        <fullName evidence="7">Acetylajmalan esterase-like</fullName>
    </submittedName>
</protein>
<accession>A0A9R0JS97</accession>
<keyword evidence="6" id="KW-1185">Reference proteome</keyword>
<evidence type="ECO:0000256" key="2">
    <source>
        <dbReference type="ARBA" id="ARBA00022729"/>
    </source>
</evidence>